<feature type="compositionally biased region" description="Basic and acidic residues" evidence="1">
    <location>
        <begin position="11"/>
        <end position="20"/>
    </location>
</feature>
<sequence length="504" mass="55449">MSEVGKSMSDSVRKKVTGENQKNHEKIVLLKKEPSIYSHVVDASDSGFGNVHLMPGKEVHVSLTHADATCPGNDGLLRDGLVEVAETEYVADNVESTNLNVIHSLPLPPSEAFSGFVVTANDSKKHVEDLLRKLKLDNKSNAFKEGDSEQLSLKNQNSVELLKSQNTGTSNAFKHLSSNADIGKFKGQVGGLSCVDRCLQKTLGTSVVPPSIKSNKLHFAHLPQPSRPFRQQNQSFQPVNTPELFNYMSLSPSCCQQLKPGFCDVKLPVPPRPCFLPKKPLTESCVNFPIQPQCDLLSARNKFNFSKCYHSSRNKRSSVPLAGEHQTRAFGSASSFCVPDNMTPTQVIRKKVPLSSLRDAETQDPSTSAAAQTAELVENQRLPCSQKNFSNAIDDKKIVRANEKTSDQYTEDVINDRKMSSKKLGNRKSYSPDLESIPDLKVATDVSVDLTETCSANDISVLEPSNSVNTEGQKTSAERNSLHANKLKFRFLGSRKSRLAARFD</sequence>
<protein>
    <submittedName>
        <fullName evidence="3">PDZ domain-containing protein</fullName>
    </submittedName>
</protein>
<accession>A0A0N5B1F1</accession>
<keyword evidence="2" id="KW-1185">Reference proteome</keyword>
<organism evidence="2 3">
    <name type="scientific">Syphacia muris</name>
    <dbReference type="NCBI Taxonomy" id="451379"/>
    <lineage>
        <taxon>Eukaryota</taxon>
        <taxon>Metazoa</taxon>
        <taxon>Ecdysozoa</taxon>
        <taxon>Nematoda</taxon>
        <taxon>Chromadorea</taxon>
        <taxon>Rhabditida</taxon>
        <taxon>Spirurina</taxon>
        <taxon>Oxyuridomorpha</taxon>
        <taxon>Oxyuroidea</taxon>
        <taxon>Oxyuridae</taxon>
        <taxon>Syphacia</taxon>
    </lineage>
</organism>
<feature type="region of interest" description="Disordered" evidence="1">
    <location>
        <begin position="1"/>
        <end position="20"/>
    </location>
</feature>
<evidence type="ECO:0000313" key="3">
    <source>
        <dbReference type="WBParaSite" id="SMUV_0001111401-mRNA-1"/>
    </source>
</evidence>
<evidence type="ECO:0000313" key="2">
    <source>
        <dbReference type="Proteomes" id="UP000046393"/>
    </source>
</evidence>
<dbReference type="Proteomes" id="UP000046393">
    <property type="component" value="Unplaced"/>
</dbReference>
<reference evidence="3" key="1">
    <citation type="submission" date="2017-02" db="UniProtKB">
        <authorList>
            <consortium name="WormBaseParasite"/>
        </authorList>
    </citation>
    <scope>IDENTIFICATION</scope>
</reference>
<evidence type="ECO:0000256" key="1">
    <source>
        <dbReference type="SAM" id="MobiDB-lite"/>
    </source>
</evidence>
<dbReference type="WBParaSite" id="SMUV_0001111401-mRNA-1">
    <property type="protein sequence ID" value="SMUV_0001111401-mRNA-1"/>
    <property type="gene ID" value="SMUV_0001111401"/>
</dbReference>
<name>A0A0N5B1F1_9BILA</name>
<dbReference type="AlphaFoldDB" id="A0A0N5B1F1"/>
<proteinExistence type="predicted"/>